<dbReference type="InterPro" id="IPR003806">
    <property type="entry name" value="ATP-grasp_PylC-type"/>
</dbReference>
<accession>A0A7I7ZQV8</accession>
<dbReference type="GO" id="GO:0005524">
    <property type="term" value="F:ATP binding"/>
    <property type="evidence" value="ECO:0007669"/>
    <property type="project" value="UniProtKB-UniRule"/>
</dbReference>
<dbReference type="InterPro" id="IPR052032">
    <property type="entry name" value="ATP-dep_AA_Ligase"/>
</dbReference>
<comment type="caution">
    <text evidence="1">The sequence shown here is derived from an EMBL/GenBank/DDBJ whole genome shotgun (WGS) entry which is preliminary data.</text>
</comment>
<dbReference type="PANTHER" id="PTHR43585">
    <property type="entry name" value="FUMIPYRROLE BIOSYNTHESIS PROTEIN C"/>
    <property type="match status" value="1"/>
</dbReference>
<dbReference type="GO" id="GO:0046872">
    <property type="term" value="F:metal ion binding"/>
    <property type="evidence" value="ECO:0007669"/>
    <property type="project" value="InterPro"/>
</dbReference>
<dbReference type="Proteomes" id="UP000309984">
    <property type="component" value="Unassembled WGS sequence"/>
</dbReference>
<dbReference type="EMBL" id="POTM01000008">
    <property type="protein sequence ID" value="TLH74479.1"/>
    <property type="molecule type" value="Genomic_DNA"/>
</dbReference>
<gene>
    <name evidence="1" type="ORF">C1S79_02025</name>
</gene>
<proteinExistence type="predicted"/>
<dbReference type="InterPro" id="IPR011761">
    <property type="entry name" value="ATP-grasp"/>
</dbReference>
<dbReference type="SUPFAM" id="SSF56059">
    <property type="entry name" value="Glutathione synthetase ATP-binding domain-like"/>
    <property type="match status" value="1"/>
</dbReference>
<sequence>MSFTTERGIAIVYEPESVPLLKLATSAARNGFHLIWVAGRADERVLGRLGTVVVADGLSADDIAAQLEQFDVVGVTTFCDSRIEQTAAIAAKLGLPTNPPHASRQLVDKIAQRQALADAGLPCPGFVGIESPADVPTAQGLLQRLAYPVVVKPAFGWGGRDTVCLPDFQAAAAELAHRCRADPWRPVIVEELLGDYPATDRGGFGDYVSVEVVVEDGVASVLTVTGRMPLAEPFRETGAFLPSTLRPVERAEVAEAAVQAIQALDVQWGCLHIEIKLTTAGPLIIEVNGRIPGGGIADLVAAQVGIDLFECALRSAAGQPVSRTPSHTAGVHHRLALQPPLGQRVRLRPDWSARLRTIPGIADASLRSTTAEAGPRDGSYGYLLMAGGVADNHDVLLETYRQLNGLLISD</sequence>
<dbReference type="PROSITE" id="PS50975">
    <property type="entry name" value="ATP_GRASP"/>
    <property type="match status" value="1"/>
</dbReference>
<keyword evidence="2" id="KW-1185">Reference proteome</keyword>
<dbReference type="AlphaFoldDB" id="A0A7I7ZQV8"/>
<evidence type="ECO:0000313" key="2">
    <source>
        <dbReference type="Proteomes" id="UP000309984"/>
    </source>
</evidence>
<organism evidence="1 2">
    <name type="scientific">Mycolicibacterium phocaicum</name>
    <dbReference type="NCBI Taxonomy" id="319706"/>
    <lineage>
        <taxon>Bacteria</taxon>
        <taxon>Bacillati</taxon>
        <taxon>Actinomycetota</taxon>
        <taxon>Actinomycetes</taxon>
        <taxon>Mycobacteriales</taxon>
        <taxon>Mycobacteriaceae</taxon>
        <taxon>Mycolicibacterium</taxon>
    </lineage>
</organism>
<evidence type="ECO:0000313" key="1">
    <source>
        <dbReference type="EMBL" id="TLH74479.1"/>
    </source>
</evidence>
<reference evidence="1 2" key="1">
    <citation type="submission" date="2018-01" db="EMBL/GenBank/DDBJ databases">
        <title>Comparative genomics of Mycobacterium mucogenicum and Mycobacterium neoaurum clade members emphasizing tRNA and non-coding RNA.</title>
        <authorList>
            <person name="Behra P.R.K."/>
            <person name="Pettersson B.M.F."/>
            <person name="Das S."/>
            <person name="Dasgupta S."/>
            <person name="Kirsebom L.A."/>
        </authorList>
    </citation>
    <scope>NUCLEOTIDE SEQUENCE [LARGE SCALE GENOMIC DNA]</scope>
    <source>
        <strain evidence="1 2">DSM 45104</strain>
    </source>
</reference>
<name>A0A7I7ZQV8_9MYCO</name>
<dbReference type="PANTHER" id="PTHR43585:SF2">
    <property type="entry name" value="ATP-GRASP ENZYME FSQD"/>
    <property type="match status" value="1"/>
</dbReference>
<protein>
    <submittedName>
        <fullName evidence="1">Uncharacterized protein</fullName>
    </submittedName>
</protein>
<dbReference type="Gene3D" id="3.30.470.20">
    <property type="entry name" value="ATP-grasp fold, B domain"/>
    <property type="match status" value="1"/>
</dbReference>
<dbReference type="Pfam" id="PF02655">
    <property type="entry name" value="ATP-grasp_3"/>
    <property type="match status" value="1"/>
</dbReference>
<dbReference type="Gene3D" id="3.40.50.20">
    <property type="match status" value="1"/>
</dbReference>